<dbReference type="InterPro" id="IPR051244">
    <property type="entry name" value="TCAF"/>
</dbReference>
<dbReference type="Gene3D" id="2.60.120.260">
    <property type="entry name" value="Galactose-binding domain-like"/>
    <property type="match status" value="1"/>
</dbReference>
<evidence type="ECO:0000259" key="2">
    <source>
        <dbReference type="PROSITE" id="PS51723"/>
    </source>
</evidence>
<evidence type="ECO:0000256" key="1">
    <source>
        <dbReference type="SAM" id="Phobius"/>
    </source>
</evidence>
<sequence>MIILLIFLSNSFSLRQDHFLNSKFRFNGQKILSDSNSIFDTRYNKTYINIGRVGFYGEYLRKVSRSIPELKSEDYIPIDRIPTYNSDLQLNTTEKEQVLNESIFITSKSVAFEDGTYEILDENGNLYLNNSIVETIDNTTRKLYKHYGSIGNYEGNVSDSEPAYVKRMTFYTRGICYQITGLYAPPGEVISVRIREKDLHSVGKLYVSIGPIYKDDRSNNIIHTNNDFNRMPIQTNLFELTTKLEPCDRDGTDYIFHIGSFLGGPIYIRPNNMVPTYSVTIKGAVRYLHYIHGYTSEAEFNEDLKSTAPYFDFEIWSKGIVHSGPRSRVPITTYQEAYDLGVFWEKVTSIANQLDSKSKNKCPMTFMYDCFFIEPRVSGVCCDVLMSLPYLTNALNVYREEVDYDTRHPEEIWTQLHNYNGHFSSSWGLSSCRSESTDALILIDYSLFTNVSQIRYYKKTLNSDDSFFKFAYLSAFLSVSDCVSKSHFSHVSLYATLLHCFGQKVFIEACKKKYGESNDGWHRSFTELTTLDMTYFFNEIYKAKPISSQEEERFKGKNYKKFIPVACLYQTGIGYIINKSRKSVFTMQPYLIDYDKEFIFDLNENIVLPSGFSFIINSITQPDHGNLKKLQQDGLYSYIPDPNYLFSGIINLSLSIIHASIDSIDDVEIYIEFQQSHNLRKKSMGSYVLDKKVCYYENSNVISDPVHEFQSNYSSSFYCIDLLNENANQDSNCEIWDFSCVTKAVSELRGKVLVKPNKYRFQLRGYKNCALFLSFDDQMNYFLAVNLKNENYSVSFDLDDVVNYYDHKFDTLQWVHFKIVLIDNCSEYGVSFAGIGIGEFQEDDQVTVSYIKNAVFEDFVFGPQFYSDVVYPPVFTQARNNTFPNKGTLLDSNYYKMNENDMYDIENLFDDNERNFIHTDELNRVSEENPFMIFVDLNEVIVPNRLIIYGPIEEFWHQNYLPKDFTLEVGTEQDDLQIVSSNEDSILESQNIVSKFNINSVRYYQLNVTFSHDTVKNYIAFRMIRLMSYFAGFLVSIDDDRVTLFNSWSKESKQSTFGQLYVAKGSQNTHSKAVFLFSGSKFAINAFKSDEFDGFDVYIDSEKVATINLKGTDKTVRCVYINDTILQGHHNVTIDGGSHFNVDSFIVGDDSVVPDETIYDNEFQIFTDDDYGKEQSRKMKKLSGGVIAAIVISVVIVVMIISVVVYDICKRKKVVNCSSDYERDPKLDEKLLKASNESDFKTICKLLDKKGIDINCKDILNAKKNL</sequence>
<dbReference type="Pfam" id="PF17291">
    <property type="entry name" value="M60-like_N"/>
    <property type="match status" value="1"/>
</dbReference>
<dbReference type="InterPro" id="IPR031161">
    <property type="entry name" value="Peptidase_M60_dom"/>
</dbReference>
<proteinExistence type="predicted"/>
<dbReference type="SMART" id="SM01276">
    <property type="entry name" value="M60-like"/>
    <property type="match status" value="1"/>
</dbReference>
<dbReference type="SUPFAM" id="SSF49785">
    <property type="entry name" value="Galactose-binding domain-like"/>
    <property type="match status" value="1"/>
</dbReference>
<name>A0ABR2KFL7_9EUKA</name>
<dbReference type="EMBL" id="JAPFFF010000005">
    <property type="protein sequence ID" value="KAK8889919.1"/>
    <property type="molecule type" value="Genomic_DNA"/>
</dbReference>
<keyword evidence="4" id="KW-1185">Reference proteome</keyword>
<organism evidence="3 4">
    <name type="scientific">Tritrichomonas musculus</name>
    <dbReference type="NCBI Taxonomy" id="1915356"/>
    <lineage>
        <taxon>Eukaryota</taxon>
        <taxon>Metamonada</taxon>
        <taxon>Parabasalia</taxon>
        <taxon>Tritrichomonadida</taxon>
        <taxon>Tritrichomonadidae</taxon>
        <taxon>Tritrichomonas</taxon>
    </lineage>
</organism>
<evidence type="ECO:0000313" key="4">
    <source>
        <dbReference type="Proteomes" id="UP001470230"/>
    </source>
</evidence>
<keyword evidence="1" id="KW-1133">Transmembrane helix</keyword>
<feature type="domain" description="Peptidase M60" evidence="2">
    <location>
        <begin position="175"/>
        <end position="502"/>
    </location>
</feature>
<comment type="caution">
    <text evidence="3">The sequence shown here is derived from an EMBL/GenBank/DDBJ whole genome shotgun (WGS) entry which is preliminary data.</text>
</comment>
<dbReference type="PANTHER" id="PTHR15730:SF5">
    <property type="entry name" value="SI:CH211-210B2.2-RELATED"/>
    <property type="match status" value="1"/>
</dbReference>
<dbReference type="Proteomes" id="UP001470230">
    <property type="component" value="Unassembled WGS sequence"/>
</dbReference>
<reference evidence="3 4" key="1">
    <citation type="submission" date="2024-04" db="EMBL/GenBank/DDBJ databases">
        <title>Tritrichomonas musculus Genome.</title>
        <authorList>
            <person name="Alves-Ferreira E."/>
            <person name="Grigg M."/>
            <person name="Lorenzi H."/>
            <person name="Galac M."/>
        </authorList>
    </citation>
    <scope>NUCLEOTIDE SEQUENCE [LARGE SCALE GENOMIC DNA]</scope>
    <source>
        <strain evidence="3 4">EAF2021</strain>
    </source>
</reference>
<evidence type="ECO:0000313" key="3">
    <source>
        <dbReference type="EMBL" id="KAK8889919.1"/>
    </source>
</evidence>
<accession>A0ABR2KFL7</accession>
<keyword evidence="1" id="KW-0812">Transmembrane</keyword>
<keyword evidence="1" id="KW-0472">Membrane</keyword>
<protein>
    <recommendedName>
        <fullName evidence="2">Peptidase M60 domain-containing protein</fullName>
    </recommendedName>
</protein>
<feature type="transmembrane region" description="Helical" evidence="1">
    <location>
        <begin position="1182"/>
        <end position="1206"/>
    </location>
</feature>
<gene>
    <name evidence="3" type="ORF">M9Y10_034674</name>
</gene>
<dbReference type="PANTHER" id="PTHR15730">
    <property type="entry name" value="EXPERIMENTAL AUTOIMMUNE PROSTATITIS ANTIGEN 2-RELATED"/>
    <property type="match status" value="1"/>
</dbReference>
<dbReference type="PROSITE" id="PS51723">
    <property type="entry name" value="PEPTIDASE_M60"/>
    <property type="match status" value="1"/>
</dbReference>
<dbReference type="InterPro" id="IPR035423">
    <property type="entry name" value="M60-like_N"/>
</dbReference>
<dbReference type="InterPro" id="IPR008979">
    <property type="entry name" value="Galactose-bd-like_sf"/>
</dbReference>